<dbReference type="EMBL" id="CAJPIN010044816">
    <property type="protein sequence ID" value="CAG2065593.1"/>
    <property type="molecule type" value="Genomic_DNA"/>
</dbReference>
<evidence type="ECO:0000256" key="1">
    <source>
        <dbReference type="SAM" id="Phobius"/>
    </source>
</evidence>
<protein>
    <submittedName>
        <fullName evidence="2">Uncharacterized protein</fullName>
    </submittedName>
</protein>
<name>A0ABN7PJE2_TIMPD</name>
<evidence type="ECO:0000313" key="2">
    <source>
        <dbReference type="EMBL" id="CAG2065593.1"/>
    </source>
</evidence>
<sequence length="130" mass="14287">MTSYPQYHGSKVLTTIDGHVFHSSVLPCSLCYREEVDADATICSPRSAKMMDDRMTERKEHAKNTAWNKFVTSVRARLTVAQVVEGVKANASLTFDFLVLLLVASLVSALGLAYDSTVILVSSMLFSPLI</sequence>
<dbReference type="PANTHER" id="PTHR20992">
    <property type="entry name" value="AT15442P-RELATED"/>
    <property type="match status" value="1"/>
</dbReference>
<dbReference type="PANTHER" id="PTHR20992:SF9">
    <property type="entry name" value="AT15442P-RELATED"/>
    <property type="match status" value="1"/>
</dbReference>
<dbReference type="Proteomes" id="UP001153148">
    <property type="component" value="Unassembled WGS sequence"/>
</dbReference>
<evidence type="ECO:0000313" key="3">
    <source>
        <dbReference type="Proteomes" id="UP001153148"/>
    </source>
</evidence>
<keyword evidence="1" id="KW-1133">Transmembrane helix</keyword>
<accession>A0ABN7PJE2</accession>
<keyword evidence="3" id="KW-1185">Reference proteome</keyword>
<comment type="caution">
    <text evidence="2">The sequence shown here is derived from an EMBL/GenBank/DDBJ whole genome shotgun (WGS) entry which is preliminary data.</text>
</comment>
<keyword evidence="1" id="KW-0812">Transmembrane</keyword>
<keyword evidence="1" id="KW-0472">Membrane</keyword>
<gene>
    <name evidence="2" type="ORF">TPAB3V08_LOCUS12537</name>
</gene>
<feature type="transmembrane region" description="Helical" evidence="1">
    <location>
        <begin position="97"/>
        <end position="126"/>
    </location>
</feature>
<feature type="non-terminal residue" evidence="2">
    <location>
        <position position="130"/>
    </location>
</feature>
<dbReference type="InterPro" id="IPR005240">
    <property type="entry name" value="DUF389"/>
</dbReference>
<proteinExistence type="predicted"/>
<reference evidence="2" key="1">
    <citation type="submission" date="2021-03" db="EMBL/GenBank/DDBJ databases">
        <authorList>
            <person name="Tran Van P."/>
        </authorList>
    </citation>
    <scope>NUCLEOTIDE SEQUENCE</scope>
</reference>
<organism evidence="2 3">
    <name type="scientific">Timema podura</name>
    <name type="common">Walking stick</name>
    <dbReference type="NCBI Taxonomy" id="61482"/>
    <lineage>
        <taxon>Eukaryota</taxon>
        <taxon>Metazoa</taxon>
        <taxon>Ecdysozoa</taxon>
        <taxon>Arthropoda</taxon>
        <taxon>Hexapoda</taxon>
        <taxon>Insecta</taxon>
        <taxon>Pterygota</taxon>
        <taxon>Neoptera</taxon>
        <taxon>Polyneoptera</taxon>
        <taxon>Phasmatodea</taxon>
        <taxon>Timematodea</taxon>
        <taxon>Timematoidea</taxon>
        <taxon>Timematidae</taxon>
        <taxon>Timema</taxon>
    </lineage>
</organism>